<sequence length="127" mass="14155">MQVAAWPKQVAVIGRYGLPISTDVAFLRESKREVVFVGDADPVDLLVFALLREYLSIRWLGVSDEFLLAQGNQAWPRIQTPLASSEKETCKRLARFCPDYRSLLGTQCSALLDAGMKIELEGALLNK</sequence>
<organism evidence="1 2">
    <name type="scientific">Bremerella volcania</name>
    <dbReference type="NCBI Taxonomy" id="2527984"/>
    <lineage>
        <taxon>Bacteria</taxon>
        <taxon>Pseudomonadati</taxon>
        <taxon>Planctomycetota</taxon>
        <taxon>Planctomycetia</taxon>
        <taxon>Pirellulales</taxon>
        <taxon>Pirellulaceae</taxon>
        <taxon>Bremerella</taxon>
    </lineage>
</organism>
<dbReference type="KEGG" id="bvo:Pan97_37530"/>
<proteinExistence type="predicted"/>
<dbReference type="OrthoDB" id="274774at2"/>
<keyword evidence="2" id="KW-1185">Reference proteome</keyword>
<dbReference type="RefSeq" id="WP_144975007.1">
    <property type="nucleotide sequence ID" value="NZ_CP036289.1"/>
</dbReference>
<gene>
    <name evidence="1" type="ORF">Pan97_37530</name>
</gene>
<dbReference type="EMBL" id="CP036289">
    <property type="protein sequence ID" value="QDU76698.1"/>
    <property type="molecule type" value="Genomic_DNA"/>
</dbReference>
<evidence type="ECO:0000313" key="2">
    <source>
        <dbReference type="Proteomes" id="UP000318626"/>
    </source>
</evidence>
<reference evidence="2" key="1">
    <citation type="submission" date="2019-02" db="EMBL/GenBank/DDBJ databases">
        <title>Deep-cultivation of Planctomycetes and their phenomic and genomic characterization uncovers novel biology.</title>
        <authorList>
            <person name="Wiegand S."/>
            <person name="Jogler M."/>
            <person name="Boedeker C."/>
            <person name="Pinto D."/>
            <person name="Vollmers J."/>
            <person name="Rivas-Marin E."/>
            <person name="Kohn T."/>
            <person name="Peeters S.H."/>
            <person name="Heuer A."/>
            <person name="Rast P."/>
            <person name="Oberbeckmann S."/>
            <person name="Bunk B."/>
            <person name="Jeske O."/>
            <person name="Meyerdierks A."/>
            <person name="Storesund J.E."/>
            <person name="Kallscheuer N."/>
            <person name="Luecker S."/>
            <person name="Lage O.M."/>
            <person name="Pohl T."/>
            <person name="Merkel B.J."/>
            <person name="Hornburger P."/>
            <person name="Mueller R.-W."/>
            <person name="Bruemmer F."/>
            <person name="Labrenz M."/>
            <person name="Spormann A.M."/>
            <person name="Op den Camp H."/>
            <person name="Overmann J."/>
            <person name="Amann R."/>
            <person name="Jetten M.S.M."/>
            <person name="Mascher T."/>
            <person name="Medema M.H."/>
            <person name="Devos D.P."/>
            <person name="Kaster A.-K."/>
            <person name="Ovreas L."/>
            <person name="Rohde M."/>
            <person name="Galperin M.Y."/>
            <person name="Jogler C."/>
        </authorList>
    </citation>
    <scope>NUCLEOTIDE SEQUENCE [LARGE SCALE GENOMIC DNA]</scope>
    <source>
        <strain evidence="2">Pan97</strain>
    </source>
</reference>
<accession>A0A518CBV3</accession>
<dbReference type="AlphaFoldDB" id="A0A518CBV3"/>
<evidence type="ECO:0000313" key="1">
    <source>
        <dbReference type="EMBL" id="QDU76698.1"/>
    </source>
</evidence>
<name>A0A518CBV3_9BACT</name>
<dbReference type="Proteomes" id="UP000318626">
    <property type="component" value="Chromosome"/>
</dbReference>
<protein>
    <recommendedName>
        <fullName evidence="3">Wadjet protein JetD C-terminal domain-containing protein</fullName>
    </recommendedName>
</protein>
<evidence type="ECO:0008006" key="3">
    <source>
        <dbReference type="Google" id="ProtNLM"/>
    </source>
</evidence>